<feature type="chain" id="PRO_5019572658" evidence="1">
    <location>
        <begin position="29"/>
        <end position="778"/>
    </location>
</feature>
<proteinExistence type="predicted"/>
<sequence>MKNMYGHLSKGILLGALCLASCSNSARSEQEPPMNRYKAVFTSIPQEVPTIKTPDAPLAGNGDIGITMGGAPDSLCFYIGKNDFWRAYPVYPGGIALPGGLSISSKSLQGAGYYAEQLPGSAEIKGRFTKEDLQVELSAWVVATHNHVVIELTANEPIEINLNLWAAQGNTSVTAQGKEDIHWVSRSFENTPLLRWPTHVILAMNTPGSPLPHSDRVLLQPGEKRWITVTAYTNHDTPQWKDRALSEARKLTPALLKDLKKEHQQWWNNFWNESSVAIGDEELERYYYMSQYLLACSSRGDKFAPGIWGTFVTRDEAAWGGDYHLNYNYQAPYWAAFSSNHIDLTKNFDQPLLDYMDMGRQHARELLNCKGIYYPVGIGPKGLCTSMWPLTPDEMMQKYATRENTIDNGYKFLGQKINAVFSVGNMLMRHYSTYDEAYAKKVYPYIIACADFWEDYLVMENGRYVIKMDHFNEVMPNKRNKGVWRNRLGDFNSTLSLGLVKMLFKGVTDMSIFLQTDEKRREKWNEILTRLSDYPVGKNAEGRMSLKSMERGPQNSVVRPSGLNRVSIHGLILPGGVAGPVTDSVFNAILLEDVNHWTDRQWNPDDWGNTSNNGIETCYPGAVRVGYDAEKLLQHLKRRISFSVHPNLWITQGGGGIETLAAVPLTINEMLMQSYEGVIRIFPNWIMTQDASFKDLRAYGAFLVSSSLKNGTVEMVEIKSEKGRTCVIDNPWKGKKVRIVRNGKDEEVIGGSRFTIDTKEGETVKVLPARRGSTSDGS</sequence>
<dbReference type="GO" id="GO:0004560">
    <property type="term" value="F:alpha-L-fucosidase activity"/>
    <property type="evidence" value="ECO:0007669"/>
    <property type="project" value="TreeGrafter"/>
</dbReference>
<organism evidence="3 4">
    <name type="scientific">Bacteroides nordii</name>
    <dbReference type="NCBI Taxonomy" id="291645"/>
    <lineage>
        <taxon>Bacteria</taxon>
        <taxon>Pseudomonadati</taxon>
        <taxon>Bacteroidota</taxon>
        <taxon>Bacteroidia</taxon>
        <taxon>Bacteroidales</taxon>
        <taxon>Bacteroidaceae</taxon>
        <taxon>Bacteroides</taxon>
    </lineage>
</organism>
<dbReference type="AlphaFoldDB" id="A0A413V4B7"/>
<feature type="domain" description="Glycosyl hydrolase family 95 catalytic" evidence="2">
    <location>
        <begin position="277"/>
        <end position="539"/>
    </location>
</feature>
<accession>A0A413V4B7</accession>
<dbReference type="PANTHER" id="PTHR31084">
    <property type="entry name" value="ALPHA-L-FUCOSIDASE 2"/>
    <property type="match status" value="1"/>
</dbReference>
<keyword evidence="1" id="KW-0732">Signal</keyword>
<dbReference type="InterPro" id="IPR054363">
    <property type="entry name" value="GH95_cat"/>
</dbReference>
<keyword evidence="3" id="KW-0378">Hydrolase</keyword>
<dbReference type="Proteomes" id="UP000284379">
    <property type="component" value="Unassembled WGS sequence"/>
</dbReference>
<evidence type="ECO:0000259" key="2">
    <source>
        <dbReference type="Pfam" id="PF22124"/>
    </source>
</evidence>
<reference evidence="3 4" key="1">
    <citation type="submission" date="2018-08" db="EMBL/GenBank/DDBJ databases">
        <title>A genome reference for cultivated species of the human gut microbiota.</title>
        <authorList>
            <person name="Zou Y."/>
            <person name="Xue W."/>
            <person name="Luo G."/>
        </authorList>
    </citation>
    <scope>NUCLEOTIDE SEQUENCE [LARGE SCALE GENOMIC DNA]</scope>
    <source>
        <strain evidence="3 4">AM40-30BH</strain>
    </source>
</reference>
<dbReference type="PANTHER" id="PTHR31084:SF0">
    <property type="entry name" value="ALPHA-L-FUCOSIDASE 2"/>
    <property type="match status" value="1"/>
</dbReference>
<dbReference type="InterPro" id="IPR008928">
    <property type="entry name" value="6-hairpin_glycosidase_sf"/>
</dbReference>
<evidence type="ECO:0000313" key="4">
    <source>
        <dbReference type="Proteomes" id="UP000284379"/>
    </source>
</evidence>
<gene>
    <name evidence="3" type="ORF">DW888_20705</name>
</gene>
<evidence type="ECO:0000256" key="1">
    <source>
        <dbReference type="SAM" id="SignalP"/>
    </source>
</evidence>
<evidence type="ECO:0000313" key="3">
    <source>
        <dbReference type="EMBL" id="RHB28418.1"/>
    </source>
</evidence>
<dbReference type="InterPro" id="IPR012341">
    <property type="entry name" value="6hp_glycosidase-like_sf"/>
</dbReference>
<dbReference type="Pfam" id="PF22124">
    <property type="entry name" value="Glyco_hydro_95_cat"/>
    <property type="match status" value="1"/>
</dbReference>
<name>A0A413V4B7_9BACE</name>
<dbReference type="EMBL" id="QSGO01000041">
    <property type="protein sequence ID" value="RHB28418.1"/>
    <property type="molecule type" value="Genomic_DNA"/>
</dbReference>
<protein>
    <submittedName>
        <fullName evidence="3">Trehalose hydrolase</fullName>
    </submittedName>
</protein>
<dbReference type="GO" id="GO:0005975">
    <property type="term" value="P:carbohydrate metabolic process"/>
    <property type="evidence" value="ECO:0007669"/>
    <property type="project" value="InterPro"/>
</dbReference>
<comment type="caution">
    <text evidence="3">The sequence shown here is derived from an EMBL/GenBank/DDBJ whole genome shotgun (WGS) entry which is preliminary data.</text>
</comment>
<dbReference type="RefSeq" id="WP_122202381.1">
    <property type="nucleotide sequence ID" value="NZ_CABJFV010000041.1"/>
</dbReference>
<dbReference type="SUPFAM" id="SSF48208">
    <property type="entry name" value="Six-hairpin glycosidases"/>
    <property type="match status" value="1"/>
</dbReference>
<dbReference type="Gene3D" id="1.50.10.10">
    <property type="match status" value="1"/>
</dbReference>
<feature type="signal peptide" evidence="1">
    <location>
        <begin position="1"/>
        <end position="28"/>
    </location>
</feature>